<evidence type="ECO:0000313" key="10">
    <source>
        <dbReference type="Proteomes" id="UP001153269"/>
    </source>
</evidence>
<reference evidence="9" key="1">
    <citation type="submission" date="2020-03" db="EMBL/GenBank/DDBJ databases">
        <authorList>
            <person name="Weist P."/>
        </authorList>
    </citation>
    <scope>NUCLEOTIDE SEQUENCE</scope>
</reference>
<dbReference type="Proteomes" id="UP001153269">
    <property type="component" value="Unassembled WGS sequence"/>
</dbReference>
<proteinExistence type="inferred from homology"/>
<dbReference type="InterPro" id="IPR014044">
    <property type="entry name" value="CAP_dom"/>
</dbReference>
<keyword evidence="5 7" id="KW-0732">Signal</keyword>
<evidence type="ECO:0000256" key="4">
    <source>
        <dbReference type="ARBA" id="ARBA00022690"/>
    </source>
</evidence>
<dbReference type="SUPFAM" id="SSF55797">
    <property type="entry name" value="PR-1-like"/>
    <property type="match status" value="1"/>
</dbReference>
<feature type="signal peptide" evidence="7">
    <location>
        <begin position="1"/>
        <end position="16"/>
    </location>
</feature>
<comment type="caution">
    <text evidence="9">The sequence shown here is derived from an EMBL/GenBank/DDBJ whole genome shotgun (WGS) entry which is preliminary data.</text>
</comment>
<dbReference type="SMART" id="SM00198">
    <property type="entry name" value="SCP"/>
    <property type="match status" value="1"/>
</dbReference>
<dbReference type="Gene3D" id="3.40.33.10">
    <property type="entry name" value="CAP"/>
    <property type="match status" value="1"/>
</dbReference>
<dbReference type="FunFam" id="3.40.33.10:FF:000003">
    <property type="entry name" value="Peptidase inhibitor 15"/>
    <property type="match status" value="1"/>
</dbReference>
<organism evidence="9 10">
    <name type="scientific">Pleuronectes platessa</name>
    <name type="common">European plaice</name>
    <dbReference type="NCBI Taxonomy" id="8262"/>
    <lineage>
        <taxon>Eukaryota</taxon>
        <taxon>Metazoa</taxon>
        <taxon>Chordata</taxon>
        <taxon>Craniata</taxon>
        <taxon>Vertebrata</taxon>
        <taxon>Euteleostomi</taxon>
        <taxon>Actinopterygii</taxon>
        <taxon>Neopterygii</taxon>
        <taxon>Teleostei</taxon>
        <taxon>Neoteleostei</taxon>
        <taxon>Acanthomorphata</taxon>
        <taxon>Carangaria</taxon>
        <taxon>Pleuronectiformes</taxon>
        <taxon>Pleuronectoidei</taxon>
        <taxon>Pleuronectidae</taxon>
        <taxon>Pleuronectes</taxon>
    </lineage>
</organism>
<evidence type="ECO:0000259" key="8">
    <source>
        <dbReference type="SMART" id="SM00198"/>
    </source>
</evidence>
<feature type="domain" description="SCP" evidence="8">
    <location>
        <begin position="67"/>
        <end position="211"/>
    </location>
</feature>
<comment type="subcellular location">
    <subcellularLocation>
        <location evidence="1">Secreted</location>
    </subcellularLocation>
</comment>
<sequence length="249" mass="27583">MAAVCLQLLLAAPLWSMPHVGAAAAAWSSSTELLNATRAAAEAQSDSRMLPAGAASRSRRRRALSSREVTALLDYHNRVRSQVFPPAANMEFMLWDEGLARSADSWASLCIWDHGPTQAMKYMGQNLSITSGRFQSITDLVRSWYNERHHFSYPSRCSGSVCSHYTQMVWASSSRLGCAVRKCSNVQAFGSSWREATLLVCNYSIKGNWVGDAPYKTGRPCSVCPSSYGGSCWRNQCSTNTKTRRLSRY</sequence>
<evidence type="ECO:0000313" key="9">
    <source>
        <dbReference type="EMBL" id="CAB1455568.1"/>
    </source>
</evidence>
<keyword evidence="3" id="KW-0964">Secreted</keyword>
<gene>
    <name evidence="9" type="ORF">PLEPLA_LOCUS43349</name>
</gene>
<evidence type="ECO:0000256" key="6">
    <source>
        <dbReference type="ARBA" id="ARBA00023180"/>
    </source>
</evidence>
<dbReference type="PRINTS" id="PR00837">
    <property type="entry name" value="V5TPXLIKE"/>
</dbReference>
<dbReference type="InterPro" id="IPR001283">
    <property type="entry name" value="CRISP-related"/>
</dbReference>
<name>A0A9N7VQZ3_PLEPL</name>
<comment type="similarity">
    <text evidence="2">Belongs to the CRISP family.</text>
</comment>
<evidence type="ECO:0000256" key="5">
    <source>
        <dbReference type="ARBA" id="ARBA00022729"/>
    </source>
</evidence>
<dbReference type="GO" id="GO:0030414">
    <property type="term" value="F:peptidase inhibitor activity"/>
    <property type="evidence" value="ECO:0007669"/>
    <property type="project" value="UniProtKB-KW"/>
</dbReference>
<protein>
    <recommendedName>
        <fullName evidence="8">SCP domain-containing protein</fullName>
    </recommendedName>
</protein>
<keyword evidence="4" id="KW-0646">Protease inhibitor</keyword>
<dbReference type="AlphaFoldDB" id="A0A9N7VQZ3"/>
<dbReference type="Pfam" id="PF00188">
    <property type="entry name" value="CAP"/>
    <property type="match status" value="1"/>
</dbReference>
<dbReference type="GO" id="GO:0005576">
    <property type="term" value="C:extracellular region"/>
    <property type="evidence" value="ECO:0007669"/>
    <property type="project" value="UniProtKB-SubCell"/>
</dbReference>
<keyword evidence="6" id="KW-0325">Glycoprotein</keyword>
<dbReference type="InterPro" id="IPR035940">
    <property type="entry name" value="CAP_sf"/>
</dbReference>
<evidence type="ECO:0000256" key="1">
    <source>
        <dbReference type="ARBA" id="ARBA00004613"/>
    </source>
</evidence>
<keyword evidence="10" id="KW-1185">Reference proteome</keyword>
<feature type="chain" id="PRO_5040464573" description="SCP domain-containing protein" evidence="7">
    <location>
        <begin position="17"/>
        <end position="249"/>
    </location>
</feature>
<evidence type="ECO:0000256" key="2">
    <source>
        <dbReference type="ARBA" id="ARBA00009923"/>
    </source>
</evidence>
<evidence type="ECO:0000256" key="3">
    <source>
        <dbReference type="ARBA" id="ARBA00022525"/>
    </source>
</evidence>
<dbReference type="PANTHER" id="PTHR10334">
    <property type="entry name" value="CYSTEINE-RICH SECRETORY PROTEIN-RELATED"/>
    <property type="match status" value="1"/>
</dbReference>
<evidence type="ECO:0000256" key="7">
    <source>
        <dbReference type="SAM" id="SignalP"/>
    </source>
</evidence>
<accession>A0A9N7VQZ3</accession>
<dbReference type="EMBL" id="CADEAL010004262">
    <property type="protein sequence ID" value="CAB1455568.1"/>
    <property type="molecule type" value="Genomic_DNA"/>
</dbReference>